<evidence type="ECO:0000256" key="1">
    <source>
        <dbReference type="ARBA" id="ARBA00004141"/>
    </source>
</evidence>
<dbReference type="Proteomes" id="UP001165160">
    <property type="component" value="Unassembled WGS sequence"/>
</dbReference>
<evidence type="ECO:0000256" key="3">
    <source>
        <dbReference type="ARBA" id="ARBA00022692"/>
    </source>
</evidence>
<evidence type="ECO:0000313" key="8">
    <source>
        <dbReference type="EMBL" id="GMI09171.1"/>
    </source>
</evidence>
<sequence>MNSRRPADTPFKQQRLNAWQPILTPTWVIGTFLIIGLIFIPIGLSLLSQSDAVVEYTKQYDGDGTDSALASCQITTTNSGYDTDTTCTVTFTVSKKMPKPVYVYYELSNFYQNHRKYVKSLSFKQLRGERVPSSDLSDCAPLDSITKTVSGTSSKYTLNPCGLVANSLFNDVLNVTSSQTMDEYGIAWDSDVNEKFDNPIDFKSSTCTCSSVASGGCQNTAFCGTPGSGNGDYDCGENHEEHKDPTTGICYAYEYPDESTTQYLYESYPMVVQPQEGVKNEHFIVWMRTAGLPKFRKLYGIIDEDLEVGDEVTFDVQPNFNVVGFSGTKSIVLSTVSWFGGKNPFLGQSYIVVGAICVGAAAVFGVKHMVRPRKLGDTRYLVWKEA</sequence>
<organism evidence="8 9">
    <name type="scientific">Triparma verrucosa</name>
    <dbReference type="NCBI Taxonomy" id="1606542"/>
    <lineage>
        <taxon>Eukaryota</taxon>
        <taxon>Sar</taxon>
        <taxon>Stramenopiles</taxon>
        <taxon>Ochrophyta</taxon>
        <taxon>Bolidophyceae</taxon>
        <taxon>Parmales</taxon>
        <taxon>Triparmaceae</taxon>
        <taxon>Triparma</taxon>
    </lineage>
</organism>
<evidence type="ECO:0000256" key="5">
    <source>
        <dbReference type="ARBA" id="ARBA00023136"/>
    </source>
</evidence>
<comment type="similarity">
    <text evidence="2 6">Belongs to the CDC50/LEM3 family.</text>
</comment>
<evidence type="ECO:0000256" key="6">
    <source>
        <dbReference type="PIRNR" id="PIRNR015840"/>
    </source>
</evidence>
<dbReference type="GO" id="GO:0005794">
    <property type="term" value="C:Golgi apparatus"/>
    <property type="evidence" value="ECO:0007669"/>
    <property type="project" value="TreeGrafter"/>
</dbReference>
<evidence type="ECO:0000256" key="4">
    <source>
        <dbReference type="ARBA" id="ARBA00022989"/>
    </source>
</evidence>
<reference evidence="9" key="1">
    <citation type="journal article" date="2023" name="Commun. Biol.">
        <title>Genome analysis of Parmales, the sister group of diatoms, reveals the evolutionary specialization of diatoms from phago-mixotrophs to photoautotrophs.</title>
        <authorList>
            <person name="Ban H."/>
            <person name="Sato S."/>
            <person name="Yoshikawa S."/>
            <person name="Yamada K."/>
            <person name="Nakamura Y."/>
            <person name="Ichinomiya M."/>
            <person name="Sato N."/>
            <person name="Blanc-Mathieu R."/>
            <person name="Endo H."/>
            <person name="Kuwata A."/>
            <person name="Ogata H."/>
        </authorList>
    </citation>
    <scope>NUCLEOTIDE SEQUENCE [LARGE SCALE GENOMIC DNA]</scope>
    <source>
        <strain evidence="9">NIES 3699</strain>
    </source>
</reference>
<dbReference type="GO" id="GO:0005783">
    <property type="term" value="C:endoplasmic reticulum"/>
    <property type="evidence" value="ECO:0007669"/>
    <property type="project" value="TreeGrafter"/>
</dbReference>
<keyword evidence="5 6" id="KW-0472">Membrane</keyword>
<evidence type="ECO:0000256" key="7">
    <source>
        <dbReference type="SAM" id="Phobius"/>
    </source>
</evidence>
<name>A0A9W7KRR5_9STRA</name>
<comment type="caution">
    <text evidence="8">The sequence shown here is derived from an EMBL/GenBank/DDBJ whole genome shotgun (WGS) entry which is preliminary data.</text>
</comment>
<protein>
    <recommendedName>
        <fullName evidence="10">Cell cycle control protein 50A</fullName>
    </recommendedName>
</protein>
<dbReference type="Pfam" id="PF03381">
    <property type="entry name" value="CDC50"/>
    <property type="match status" value="1"/>
</dbReference>
<gene>
    <name evidence="8" type="ORF">TrVE_jg12648</name>
</gene>
<comment type="subcellular location">
    <subcellularLocation>
        <location evidence="1">Membrane</location>
        <topology evidence="1">Multi-pass membrane protein</topology>
    </subcellularLocation>
</comment>
<proteinExistence type="inferred from homology"/>
<evidence type="ECO:0000313" key="9">
    <source>
        <dbReference type="Proteomes" id="UP001165160"/>
    </source>
</evidence>
<dbReference type="PANTHER" id="PTHR10926">
    <property type="entry name" value="CELL CYCLE CONTROL PROTEIN 50"/>
    <property type="match status" value="1"/>
</dbReference>
<dbReference type="PANTHER" id="PTHR10926:SF0">
    <property type="entry name" value="CDC50, ISOFORM A"/>
    <property type="match status" value="1"/>
</dbReference>
<dbReference type="EMBL" id="BRXX01000394">
    <property type="protein sequence ID" value="GMI09171.1"/>
    <property type="molecule type" value="Genomic_DNA"/>
</dbReference>
<dbReference type="AlphaFoldDB" id="A0A9W7KRR5"/>
<accession>A0A9W7KRR5</accession>
<evidence type="ECO:0008006" key="10">
    <source>
        <dbReference type="Google" id="ProtNLM"/>
    </source>
</evidence>
<dbReference type="GO" id="GO:0005886">
    <property type="term" value="C:plasma membrane"/>
    <property type="evidence" value="ECO:0007669"/>
    <property type="project" value="TreeGrafter"/>
</dbReference>
<keyword evidence="3 7" id="KW-0812">Transmembrane</keyword>
<dbReference type="InterPro" id="IPR005045">
    <property type="entry name" value="CDC50/LEM3_fam"/>
</dbReference>
<dbReference type="PIRSF" id="PIRSF015840">
    <property type="entry name" value="DUF284_TM_euk"/>
    <property type="match status" value="1"/>
</dbReference>
<feature type="transmembrane region" description="Helical" evidence="7">
    <location>
        <begin position="345"/>
        <end position="366"/>
    </location>
</feature>
<feature type="transmembrane region" description="Helical" evidence="7">
    <location>
        <begin position="21"/>
        <end position="44"/>
    </location>
</feature>
<keyword evidence="4 7" id="KW-1133">Transmembrane helix</keyword>
<evidence type="ECO:0000256" key="2">
    <source>
        <dbReference type="ARBA" id="ARBA00009457"/>
    </source>
</evidence>
<keyword evidence="9" id="KW-1185">Reference proteome</keyword>